<evidence type="ECO:0000313" key="3">
    <source>
        <dbReference type="EMBL" id="MFC3515929.1"/>
    </source>
</evidence>
<gene>
    <name evidence="3" type="ORF">ACFORO_37595</name>
</gene>
<reference evidence="4" key="1">
    <citation type="journal article" date="2019" name="Int. J. Syst. Evol. Microbiol.">
        <title>The Global Catalogue of Microorganisms (GCM) 10K type strain sequencing project: providing services to taxonomists for standard genome sequencing and annotation.</title>
        <authorList>
            <consortium name="The Broad Institute Genomics Platform"/>
            <consortium name="The Broad Institute Genome Sequencing Center for Infectious Disease"/>
            <person name="Wu L."/>
            <person name="Ma J."/>
        </authorList>
    </citation>
    <scope>NUCLEOTIDE SEQUENCE [LARGE SCALE GENOMIC DNA]</scope>
    <source>
        <strain evidence="4">CGMCC 4.7682</strain>
    </source>
</reference>
<keyword evidence="4" id="KW-1185">Reference proteome</keyword>
<dbReference type="PROSITE" id="PS51257">
    <property type="entry name" value="PROKAR_LIPOPROTEIN"/>
    <property type="match status" value="1"/>
</dbReference>
<feature type="region of interest" description="Disordered" evidence="1">
    <location>
        <begin position="21"/>
        <end position="53"/>
    </location>
</feature>
<dbReference type="Pfam" id="PF12079">
    <property type="entry name" value="DUF3558"/>
    <property type="match status" value="1"/>
</dbReference>
<dbReference type="InterPro" id="IPR024520">
    <property type="entry name" value="DUF3558"/>
</dbReference>
<keyword evidence="2" id="KW-0732">Signal</keyword>
<evidence type="ECO:0000256" key="2">
    <source>
        <dbReference type="SAM" id="SignalP"/>
    </source>
</evidence>
<evidence type="ECO:0000256" key="1">
    <source>
        <dbReference type="SAM" id="MobiDB-lite"/>
    </source>
</evidence>
<comment type="caution">
    <text evidence="3">The sequence shown here is derived from an EMBL/GenBank/DDBJ whole genome shotgun (WGS) entry which is preliminary data.</text>
</comment>
<feature type="compositionally biased region" description="Polar residues" evidence="1">
    <location>
        <begin position="35"/>
        <end position="45"/>
    </location>
</feature>
<evidence type="ECO:0000313" key="4">
    <source>
        <dbReference type="Proteomes" id="UP001595764"/>
    </source>
</evidence>
<accession>A0ABV7QU94</accession>
<feature type="signal peptide" evidence="2">
    <location>
        <begin position="1"/>
        <end position="23"/>
    </location>
</feature>
<feature type="chain" id="PRO_5045848744" evidence="2">
    <location>
        <begin position="24"/>
        <end position="207"/>
    </location>
</feature>
<protein>
    <submittedName>
        <fullName evidence="3">DUF3558 domain-containing protein</fullName>
    </submittedName>
</protein>
<dbReference type="Proteomes" id="UP001595764">
    <property type="component" value="Unassembled WGS sequence"/>
</dbReference>
<proteinExistence type="predicted"/>
<organism evidence="3 4">
    <name type="scientific">Amycolatopsis halotolerans</name>
    <dbReference type="NCBI Taxonomy" id="330083"/>
    <lineage>
        <taxon>Bacteria</taxon>
        <taxon>Bacillati</taxon>
        <taxon>Actinomycetota</taxon>
        <taxon>Actinomycetes</taxon>
        <taxon>Pseudonocardiales</taxon>
        <taxon>Pseudonocardiaceae</taxon>
        <taxon>Amycolatopsis</taxon>
    </lineage>
</organism>
<name>A0ABV7QU94_9PSEU</name>
<dbReference type="EMBL" id="JBHRWI010000056">
    <property type="protein sequence ID" value="MFC3515929.1"/>
    <property type="molecule type" value="Genomic_DNA"/>
</dbReference>
<sequence length="207" mass="21495">MRRVFALTAAALCALAGCSSTTAGRAAPSGHSDRPVSQTPKSTATDPVPGPGVPKVAIPLDATKFKQNPCDALTARQVSDLLGTSSHVKPEPHGAGGPGCGWFAQAQVVIVFPDINELGLTSFYRAKDKVYPFFLPLAPVDGYPVVAYGEEDHRASLGECDIAMGISDSETIVVSVTQSPSHKGEKDPCDSARGVAETVLANLRGGH</sequence>
<dbReference type="RefSeq" id="WP_377873229.1">
    <property type="nucleotide sequence ID" value="NZ_JBHMAY010000047.1"/>
</dbReference>